<dbReference type="AlphaFoldDB" id="A0AAV8YKQ4"/>
<evidence type="ECO:0000313" key="1">
    <source>
        <dbReference type="EMBL" id="KAJ8951109.1"/>
    </source>
</evidence>
<accession>A0AAV8YKQ4</accession>
<dbReference type="GO" id="GO:0003676">
    <property type="term" value="F:nucleic acid binding"/>
    <property type="evidence" value="ECO:0007669"/>
    <property type="project" value="InterPro"/>
</dbReference>
<dbReference type="InterPro" id="IPR036397">
    <property type="entry name" value="RNaseH_sf"/>
</dbReference>
<dbReference type="EMBL" id="JAPWTK010000089">
    <property type="protein sequence ID" value="KAJ8951109.1"/>
    <property type="molecule type" value="Genomic_DNA"/>
</dbReference>
<gene>
    <name evidence="1" type="ORF">NQ318_021553</name>
</gene>
<sequence>MLNSTQNAYFPIILRSQIFTNGCGNLVNLKREVLTLAVTEKSELKLWKKTYGLCTTEHQPILPVNWPARSSDLNPLDFCIWGYLKTLVYSSPVGNIDDL</sequence>
<keyword evidence="2" id="KW-1185">Reference proteome</keyword>
<reference evidence="1" key="1">
    <citation type="journal article" date="2023" name="Insect Mol. Biol.">
        <title>Genome sequencing provides insights into the evolution of gene families encoding plant cell wall-degrading enzymes in longhorned beetles.</title>
        <authorList>
            <person name="Shin N.R."/>
            <person name="Okamura Y."/>
            <person name="Kirsch R."/>
            <person name="Pauchet Y."/>
        </authorList>
    </citation>
    <scope>NUCLEOTIDE SEQUENCE</scope>
    <source>
        <strain evidence="1">AMC_N1</strain>
    </source>
</reference>
<comment type="caution">
    <text evidence="1">The sequence shown here is derived from an EMBL/GenBank/DDBJ whole genome shotgun (WGS) entry which is preliminary data.</text>
</comment>
<evidence type="ECO:0008006" key="3">
    <source>
        <dbReference type="Google" id="ProtNLM"/>
    </source>
</evidence>
<protein>
    <recommendedName>
        <fullName evidence="3">Tc1-like transposase DDE domain-containing protein</fullName>
    </recommendedName>
</protein>
<dbReference type="Proteomes" id="UP001162162">
    <property type="component" value="Unassembled WGS sequence"/>
</dbReference>
<evidence type="ECO:0000313" key="2">
    <source>
        <dbReference type="Proteomes" id="UP001162162"/>
    </source>
</evidence>
<organism evidence="1 2">
    <name type="scientific">Aromia moschata</name>
    <dbReference type="NCBI Taxonomy" id="1265417"/>
    <lineage>
        <taxon>Eukaryota</taxon>
        <taxon>Metazoa</taxon>
        <taxon>Ecdysozoa</taxon>
        <taxon>Arthropoda</taxon>
        <taxon>Hexapoda</taxon>
        <taxon>Insecta</taxon>
        <taxon>Pterygota</taxon>
        <taxon>Neoptera</taxon>
        <taxon>Endopterygota</taxon>
        <taxon>Coleoptera</taxon>
        <taxon>Polyphaga</taxon>
        <taxon>Cucujiformia</taxon>
        <taxon>Chrysomeloidea</taxon>
        <taxon>Cerambycidae</taxon>
        <taxon>Cerambycinae</taxon>
        <taxon>Callichromatini</taxon>
        <taxon>Aromia</taxon>
    </lineage>
</organism>
<proteinExistence type="predicted"/>
<dbReference type="Gene3D" id="3.30.420.10">
    <property type="entry name" value="Ribonuclease H-like superfamily/Ribonuclease H"/>
    <property type="match status" value="1"/>
</dbReference>
<name>A0AAV8YKQ4_9CUCU</name>